<name>A0A2C9UJB9_MANES</name>
<gene>
    <name evidence="1" type="ORF">MANES_14G030500</name>
</gene>
<protein>
    <submittedName>
        <fullName evidence="1">Uncharacterized protein</fullName>
    </submittedName>
</protein>
<dbReference type="EMBL" id="CM004400">
    <property type="protein sequence ID" value="OAY30434.1"/>
    <property type="molecule type" value="Genomic_DNA"/>
</dbReference>
<organism evidence="1">
    <name type="scientific">Manihot esculenta</name>
    <name type="common">Cassava</name>
    <name type="synonym">Jatropha manihot</name>
    <dbReference type="NCBI Taxonomy" id="3983"/>
    <lineage>
        <taxon>Eukaryota</taxon>
        <taxon>Viridiplantae</taxon>
        <taxon>Streptophyta</taxon>
        <taxon>Embryophyta</taxon>
        <taxon>Tracheophyta</taxon>
        <taxon>Spermatophyta</taxon>
        <taxon>Magnoliopsida</taxon>
        <taxon>eudicotyledons</taxon>
        <taxon>Gunneridae</taxon>
        <taxon>Pentapetalae</taxon>
        <taxon>rosids</taxon>
        <taxon>fabids</taxon>
        <taxon>Malpighiales</taxon>
        <taxon>Euphorbiaceae</taxon>
        <taxon>Crotonoideae</taxon>
        <taxon>Manihoteae</taxon>
        <taxon>Manihot</taxon>
    </lineage>
</organism>
<evidence type="ECO:0000313" key="1">
    <source>
        <dbReference type="EMBL" id="OAY30434.1"/>
    </source>
</evidence>
<accession>A0A2C9UJB9</accession>
<dbReference type="AlphaFoldDB" id="A0A2C9UJB9"/>
<reference evidence="1" key="1">
    <citation type="submission" date="2016-02" db="EMBL/GenBank/DDBJ databases">
        <title>WGS assembly of Manihot esculenta.</title>
        <authorList>
            <person name="Bredeson J.V."/>
            <person name="Prochnik S.E."/>
            <person name="Lyons J.B."/>
            <person name="Schmutz J."/>
            <person name="Grimwood J."/>
            <person name="Vrebalov J."/>
            <person name="Bart R.S."/>
            <person name="Amuge T."/>
            <person name="Ferguson M.E."/>
            <person name="Green R."/>
            <person name="Putnam N."/>
            <person name="Stites J."/>
            <person name="Rounsley S."/>
            <person name="Rokhsar D.S."/>
        </authorList>
    </citation>
    <scope>NUCLEOTIDE SEQUENCE [LARGE SCALE GENOMIC DNA]</scope>
    <source>
        <tissue evidence="1">Leaf</tissue>
    </source>
</reference>
<proteinExistence type="predicted"/>
<sequence>MDLLLSTAVSLQTSSRPICVGSILHLVQARTRTAVESWCGSCGTLRGG</sequence>